<proteinExistence type="predicted"/>
<evidence type="ECO:0000313" key="2">
    <source>
        <dbReference type="EMBL" id="BBA34321.1"/>
    </source>
</evidence>
<dbReference type="EMBL" id="AP017928">
    <property type="protein sequence ID" value="BBA34321.1"/>
    <property type="molecule type" value="Genomic_DNA"/>
</dbReference>
<feature type="transmembrane region" description="Helical" evidence="1">
    <location>
        <begin position="6"/>
        <end position="25"/>
    </location>
</feature>
<dbReference type="InterPro" id="IPR021244">
    <property type="entry name" value="DUF2802"/>
</dbReference>
<name>A0A250KTP0_9GAMM</name>
<reference evidence="2 3" key="1">
    <citation type="submission" date="2016-12" db="EMBL/GenBank/DDBJ databases">
        <title>Genome sequencing of Methylocaldum marinum.</title>
        <authorList>
            <person name="Takeuchi M."/>
            <person name="Kamagata Y."/>
            <person name="Hiraoka S."/>
            <person name="Oshima K."/>
            <person name="Hattori M."/>
            <person name="Iwasaki W."/>
        </authorList>
    </citation>
    <scope>NUCLEOTIDE SEQUENCE [LARGE SCALE GENOMIC DNA]</scope>
    <source>
        <strain evidence="2 3">S8</strain>
    </source>
</reference>
<dbReference type="AlphaFoldDB" id="A0A250KTP0"/>
<dbReference type="Proteomes" id="UP000266313">
    <property type="component" value="Chromosome"/>
</dbReference>
<dbReference type="KEGG" id="mmai:sS8_2369"/>
<protein>
    <recommendedName>
        <fullName evidence="4">DUF2802 domain-containing protein</fullName>
    </recommendedName>
</protein>
<keyword evidence="3" id="KW-1185">Reference proteome</keyword>
<sequence length="129" mass="14609">MDWHFPYFILTALVVLVLAGTLLLFRAYRTLRRDYAVLSARLAQQQNDLIGLSAAAVQVDRRILDQERRLRDCDEKLASLASQETGYQSYRAAIERLKDGADPRELASQLGLSLSEANLLAHLYAERES</sequence>
<dbReference type="RefSeq" id="WP_119629752.1">
    <property type="nucleotide sequence ID" value="NZ_AP017928.1"/>
</dbReference>
<keyword evidence="1" id="KW-1133">Transmembrane helix</keyword>
<evidence type="ECO:0008006" key="4">
    <source>
        <dbReference type="Google" id="ProtNLM"/>
    </source>
</evidence>
<keyword evidence="1" id="KW-0812">Transmembrane</keyword>
<keyword evidence="1" id="KW-0472">Membrane</keyword>
<evidence type="ECO:0000256" key="1">
    <source>
        <dbReference type="SAM" id="Phobius"/>
    </source>
</evidence>
<dbReference type="Pfam" id="PF10975">
    <property type="entry name" value="DUF2802"/>
    <property type="match status" value="1"/>
</dbReference>
<organism evidence="2 3">
    <name type="scientific">Methylocaldum marinum</name>
    <dbReference type="NCBI Taxonomy" id="1432792"/>
    <lineage>
        <taxon>Bacteria</taxon>
        <taxon>Pseudomonadati</taxon>
        <taxon>Pseudomonadota</taxon>
        <taxon>Gammaproteobacteria</taxon>
        <taxon>Methylococcales</taxon>
        <taxon>Methylococcaceae</taxon>
        <taxon>Methylocaldum</taxon>
    </lineage>
</organism>
<accession>A0A250KTP0</accession>
<evidence type="ECO:0000313" key="3">
    <source>
        <dbReference type="Proteomes" id="UP000266313"/>
    </source>
</evidence>
<dbReference type="OrthoDB" id="7068231at2"/>
<gene>
    <name evidence="2" type="ORF">sS8_2369</name>
</gene>